<keyword evidence="14" id="KW-1208">Phospholipid metabolism</keyword>
<dbReference type="GO" id="GO:0032049">
    <property type="term" value="P:cardiolipin biosynthetic process"/>
    <property type="evidence" value="ECO:0007669"/>
    <property type="project" value="UniProtKB-UniRule"/>
</dbReference>
<keyword evidence="6" id="KW-0964">Secreted</keyword>
<dbReference type="AlphaFoldDB" id="A0A0M7ASG2"/>
<dbReference type="InterPro" id="IPR001736">
    <property type="entry name" value="PLipase_D/transphosphatidylase"/>
</dbReference>
<keyword evidence="4" id="KW-1003">Cell membrane</keyword>
<evidence type="ECO:0000256" key="12">
    <source>
        <dbReference type="ARBA" id="ARBA00023136"/>
    </source>
</evidence>
<protein>
    <recommendedName>
        <fullName evidence="15">Cardiolipin synthase</fullName>
        <ecNumber evidence="15">2.7.8.-</ecNumber>
    </recommendedName>
</protein>
<dbReference type="Proteomes" id="UP000053235">
    <property type="component" value="Unassembled WGS sequence"/>
</dbReference>
<dbReference type="RefSeq" id="WP_055673873.1">
    <property type="nucleotide sequence ID" value="NZ_CXWD01000028.1"/>
</dbReference>
<sequence length="470" mass="52659">MWVGFLAISLVLLETLAFYFSWRAIKSARTPQGSVGWVVFLISAPYVAVPVYLFLGHHKYAGYLTARRDSLTIRQDIDTWGARNAPEPDQVNPTYKVFEQIAELPIVGGNGVDLLIDGKETFPALFDAIDQAAHYILIQYYIVNDDELGRELKDHLIAAVGRGVTVRMMIDGVGCIKLPTKFIEELQSGGVQIIDPKTVRGPKTRFQLNLRNHRKTVVIDGTIGFTGGLNVGNEYKGLDPKFGPWRDTHARFTGPIVSQLQLVFAEDWSFLTSENLIGHLNWETNHALDNMAALLVPTGPGDKLDTGSMMFLSAIVAAKRRVWIASPYFVPDTVILAALKQAALRGVEVKILVPDFADHQIPWHAAFAYFDEVIEVGCEIWRYKEGFMHQKVVLVDDDLAAIGTANMDNRSFRLNFETMVLLFHKKAAHQIQEMLQADFLKSYRLETPLAQQSHKIRIGAPIARLFSPLL</sequence>
<evidence type="ECO:0000313" key="19">
    <source>
        <dbReference type="Proteomes" id="UP000053235"/>
    </source>
</evidence>
<dbReference type="EMBL" id="CXWD01000028">
    <property type="protein sequence ID" value="CTQ76733.1"/>
    <property type="molecule type" value="Genomic_DNA"/>
</dbReference>
<evidence type="ECO:0000256" key="2">
    <source>
        <dbReference type="ARBA" id="ARBA00004236"/>
    </source>
</evidence>
<evidence type="ECO:0000256" key="15">
    <source>
        <dbReference type="NCBIfam" id="TIGR04265"/>
    </source>
</evidence>
<dbReference type="STRING" id="388408.LAX5112_04691"/>
<evidence type="ECO:0000256" key="8">
    <source>
        <dbReference type="ARBA" id="ARBA00022692"/>
    </source>
</evidence>
<evidence type="ECO:0000256" key="7">
    <source>
        <dbReference type="ARBA" id="ARBA00022679"/>
    </source>
</evidence>
<dbReference type="GO" id="GO:0008808">
    <property type="term" value="F:cardiolipin synthase activity"/>
    <property type="evidence" value="ECO:0007669"/>
    <property type="project" value="UniProtKB-UniRule"/>
</dbReference>
<dbReference type="NCBIfam" id="TIGR04265">
    <property type="entry name" value="bac_cardiolipin"/>
    <property type="match status" value="1"/>
</dbReference>
<dbReference type="PROSITE" id="PS50035">
    <property type="entry name" value="PLD"/>
    <property type="match status" value="2"/>
</dbReference>
<dbReference type="InterPro" id="IPR022924">
    <property type="entry name" value="Cardiolipin_synthase"/>
</dbReference>
<keyword evidence="8 16" id="KW-0812">Transmembrane</keyword>
<keyword evidence="11" id="KW-0443">Lipid metabolism</keyword>
<evidence type="ECO:0000256" key="4">
    <source>
        <dbReference type="ARBA" id="ARBA00022475"/>
    </source>
</evidence>
<dbReference type="Pfam" id="PF13091">
    <property type="entry name" value="PLDc_2"/>
    <property type="match status" value="2"/>
</dbReference>
<dbReference type="SMART" id="SM00155">
    <property type="entry name" value="PLDc"/>
    <property type="match status" value="2"/>
</dbReference>
<evidence type="ECO:0000256" key="16">
    <source>
        <dbReference type="SAM" id="Phobius"/>
    </source>
</evidence>
<name>A0A0M7ASG2_9HYPH</name>
<evidence type="ECO:0000256" key="14">
    <source>
        <dbReference type="ARBA" id="ARBA00023264"/>
    </source>
</evidence>
<evidence type="ECO:0000259" key="17">
    <source>
        <dbReference type="PROSITE" id="PS50035"/>
    </source>
</evidence>
<keyword evidence="5" id="KW-0444">Lipid biosynthesis</keyword>
<comment type="function">
    <text evidence="1">Could be a virulence factor.</text>
</comment>
<evidence type="ECO:0000256" key="6">
    <source>
        <dbReference type="ARBA" id="ARBA00022525"/>
    </source>
</evidence>
<evidence type="ECO:0000256" key="1">
    <source>
        <dbReference type="ARBA" id="ARBA00003145"/>
    </source>
</evidence>
<keyword evidence="19" id="KW-1185">Reference proteome</keyword>
<evidence type="ECO:0000256" key="10">
    <source>
        <dbReference type="ARBA" id="ARBA00022989"/>
    </source>
</evidence>
<gene>
    <name evidence="18" type="primary">ywiE_2</name>
    <name evidence="18" type="ORF">LAX5112_04691</name>
</gene>
<evidence type="ECO:0000256" key="9">
    <source>
        <dbReference type="ARBA" id="ARBA00022737"/>
    </source>
</evidence>
<keyword evidence="13" id="KW-0594">Phospholipid biosynthesis</keyword>
<evidence type="ECO:0000256" key="5">
    <source>
        <dbReference type="ARBA" id="ARBA00022516"/>
    </source>
</evidence>
<reference evidence="19" key="1">
    <citation type="submission" date="2015-07" db="EMBL/GenBank/DDBJ databases">
        <authorList>
            <person name="Rodrigo-Torres Lidia"/>
            <person name="Arahal R.David."/>
        </authorList>
    </citation>
    <scope>NUCLEOTIDE SEQUENCE [LARGE SCALE GENOMIC DNA]</scope>
    <source>
        <strain evidence="19">CECT 5112</strain>
    </source>
</reference>
<dbReference type="GO" id="GO:0005576">
    <property type="term" value="C:extracellular region"/>
    <property type="evidence" value="ECO:0007669"/>
    <property type="project" value="UniProtKB-SubCell"/>
</dbReference>
<evidence type="ECO:0000256" key="3">
    <source>
        <dbReference type="ARBA" id="ARBA00004613"/>
    </source>
</evidence>
<dbReference type="PANTHER" id="PTHR21248">
    <property type="entry name" value="CARDIOLIPIN SYNTHASE"/>
    <property type="match status" value="1"/>
</dbReference>
<dbReference type="PANTHER" id="PTHR21248:SF22">
    <property type="entry name" value="PHOSPHOLIPASE D"/>
    <property type="match status" value="1"/>
</dbReference>
<proteinExistence type="predicted"/>
<dbReference type="InterPro" id="IPR025202">
    <property type="entry name" value="PLD-like_dom"/>
</dbReference>
<dbReference type="EC" id="2.7.8.-" evidence="15"/>
<keyword evidence="7 18" id="KW-0808">Transferase</keyword>
<dbReference type="Gene3D" id="3.30.870.10">
    <property type="entry name" value="Endonuclease Chain A"/>
    <property type="match status" value="2"/>
</dbReference>
<evidence type="ECO:0000256" key="11">
    <source>
        <dbReference type="ARBA" id="ARBA00023098"/>
    </source>
</evidence>
<organism evidence="18 19">
    <name type="scientific">Roseibium alexandrii</name>
    <dbReference type="NCBI Taxonomy" id="388408"/>
    <lineage>
        <taxon>Bacteria</taxon>
        <taxon>Pseudomonadati</taxon>
        <taxon>Pseudomonadota</taxon>
        <taxon>Alphaproteobacteria</taxon>
        <taxon>Hyphomicrobiales</taxon>
        <taxon>Stappiaceae</taxon>
        <taxon>Roseibium</taxon>
    </lineage>
</organism>
<keyword evidence="10 16" id="KW-1133">Transmembrane helix</keyword>
<feature type="domain" description="PLD phosphodiesterase" evidence="17">
    <location>
        <begin position="208"/>
        <end position="235"/>
    </location>
</feature>
<evidence type="ECO:0000256" key="13">
    <source>
        <dbReference type="ARBA" id="ARBA00023209"/>
    </source>
</evidence>
<keyword evidence="12 16" id="KW-0472">Membrane</keyword>
<feature type="transmembrane region" description="Helical" evidence="16">
    <location>
        <begin position="33"/>
        <end position="55"/>
    </location>
</feature>
<accession>A0A0M7ASG2</accession>
<evidence type="ECO:0000313" key="18">
    <source>
        <dbReference type="EMBL" id="CTQ76733.1"/>
    </source>
</evidence>
<dbReference type="FunFam" id="3.30.870.10:FF:000014">
    <property type="entry name" value="Cardiolipin synthase"/>
    <property type="match status" value="1"/>
</dbReference>
<dbReference type="OrthoDB" id="9762009at2"/>
<dbReference type="GO" id="GO:0005886">
    <property type="term" value="C:plasma membrane"/>
    <property type="evidence" value="ECO:0007669"/>
    <property type="project" value="UniProtKB-SubCell"/>
</dbReference>
<comment type="subcellular location">
    <subcellularLocation>
        <location evidence="2">Cell membrane</location>
    </subcellularLocation>
    <subcellularLocation>
        <location evidence="3">Secreted</location>
    </subcellularLocation>
</comment>
<feature type="domain" description="PLD phosphodiesterase" evidence="17">
    <location>
        <begin position="384"/>
        <end position="411"/>
    </location>
</feature>
<keyword evidence="9" id="KW-0677">Repeat</keyword>
<dbReference type="SUPFAM" id="SSF56024">
    <property type="entry name" value="Phospholipase D/nuclease"/>
    <property type="match status" value="2"/>
</dbReference>